<name>A0A0D2ZPL6_BRAOL</name>
<keyword evidence="5 8" id="KW-1133">Transmembrane helix</keyword>
<dbReference type="GO" id="GO:0016757">
    <property type="term" value="F:glycosyltransferase activity"/>
    <property type="evidence" value="ECO:0007669"/>
    <property type="project" value="UniProtKB-KW"/>
</dbReference>
<evidence type="ECO:0000256" key="6">
    <source>
        <dbReference type="ARBA" id="ARBA00023034"/>
    </source>
</evidence>
<dbReference type="PANTHER" id="PTHR32044">
    <property type="entry name" value="GLUCOMANNAN 4-BETA-MANNOSYLTRANSFERASE 9"/>
    <property type="match status" value="1"/>
</dbReference>
<keyword evidence="6" id="KW-0333">Golgi apparatus</keyword>
<evidence type="ECO:0000313" key="9">
    <source>
        <dbReference type="EnsemblPlants" id="Bo00452s030.1"/>
    </source>
</evidence>
<feature type="transmembrane region" description="Helical" evidence="8">
    <location>
        <begin position="182"/>
        <end position="201"/>
    </location>
</feature>
<reference evidence="9" key="1">
    <citation type="journal article" date="2014" name="Genome Biol.">
        <title>Transcriptome and methylome profiling reveals relics of genome dominance in the mesopolyploid Brassica oleracea.</title>
        <authorList>
            <person name="Parkin I.A."/>
            <person name="Koh C."/>
            <person name="Tang H."/>
            <person name="Robinson S.J."/>
            <person name="Kagale S."/>
            <person name="Clarke W.E."/>
            <person name="Town C.D."/>
            <person name="Nixon J."/>
            <person name="Krishnakumar V."/>
            <person name="Bidwell S.L."/>
            <person name="Denoeud F."/>
            <person name="Belcram H."/>
            <person name="Links M.G."/>
            <person name="Just J."/>
            <person name="Clarke C."/>
            <person name="Bender T."/>
            <person name="Huebert T."/>
            <person name="Mason A.S."/>
            <person name="Pires J.C."/>
            <person name="Barker G."/>
            <person name="Moore J."/>
            <person name="Walley P.G."/>
            <person name="Manoli S."/>
            <person name="Batley J."/>
            <person name="Edwards D."/>
            <person name="Nelson M.N."/>
            <person name="Wang X."/>
            <person name="Paterson A.H."/>
            <person name="King G."/>
            <person name="Bancroft I."/>
            <person name="Chalhoub B."/>
            <person name="Sharpe A.G."/>
        </authorList>
    </citation>
    <scope>NUCLEOTIDE SEQUENCE [LARGE SCALE GENOMIC DNA]</scope>
    <source>
        <strain evidence="9">cv. TO1000</strain>
    </source>
</reference>
<evidence type="ECO:0000256" key="1">
    <source>
        <dbReference type="ARBA" id="ARBA00004394"/>
    </source>
</evidence>
<proteinExistence type="predicted"/>
<comment type="subcellular location">
    <subcellularLocation>
        <location evidence="1">Golgi apparatus membrane</location>
    </subcellularLocation>
</comment>
<dbReference type="GO" id="GO:0000139">
    <property type="term" value="C:Golgi membrane"/>
    <property type="evidence" value="ECO:0007669"/>
    <property type="project" value="UniProtKB-SubCell"/>
</dbReference>
<evidence type="ECO:0000256" key="2">
    <source>
        <dbReference type="ARBA" id="ARBA00022676"/>
    </source>
</evidence>
<keyword evidence="7 8" id="KW-0472">Membrane</keyword>
<sequence length="264" mass="30780">MNGRRKDNEEQGLEHERWSFVNREENLLTRLQNINLAFHFECVEDLERTTAEDMDIAVRAYLHGWKFIFLNDVEFQWYLRSRRNKSEFDTISGEELRGRGEDGFWSIQLVRSPNWTGPARRTADLDCLLGRSLNWTGPARRTAELNPVVDPARPFDELIIRPLISIGKKFNLIFFFFLLKKLILPFNSFTLFCIILPMTMFVPKTELPAWVVCYIPSTMSFLNILPAPKSFPFIVPYLLFDNTMSVTKFNAMVSGLFQLGSAYE</sequence>
<evidence type="ECO:0000256" key="8">
    <source>
        <dbReference type="SAM" id="Phobius"/>
    </source>
</evidence>
<dbReference type="Gramene" id="Bo00452s030.1">
    <property type="protein sequence ID" value="Bo00452s030.1"/>
    <property type="gene ID" value="Bo00452s030"/>
</dbReference>
<reference evidence="9" key="2">
    <citation type="submission" date="2015-06" db="UniProtKB">
        <authorList>
            <consortium name="EnsemblPlants"/>
        </authorList>
    </citation>
    <scope>IDENTIFICATION</scope>
</reference>
<keyword evidence="2" id="KW-0328">Glycosyltransferase</keyword>
<keyword evidence="3" id="KW-0808">Transferase</keyword>
<dbReference type="AlphaFoldDB" id="A0A0D2ZPL6"/>
<evidence type="ECO:0000256" key="7">
    <source>
        <dbReference type="ARBA" id="ARBA00023136"/>
    </source>
</evidence>
<dbReference type="eggNOG" id="ENOG502QTBF">
    <property type="taxonomic scope" value="Eukaryota"/>
</dbReference>
<keyword evidence="4 8" id="KW-0812">Transmembrane</keyword>
<accession>A0A0D2ZPL6</accession>
<evidence type="ECO:0000256" key="3">
    <source>
        <dbReference type="ARBA" id="ARBA00022679"/>
    </source>
</evidence>
<dbReference type="PANTHER" id="PTHR32044:SF44">
    <property type="entry name" value="XYLOGLUCAN GLYCOSYLTRANSFERASE 12-RELATED"/>
    <property type="match status" value="1"/>
</dbReference>
<dbReference type="Proteomes" id="UP000032141">
    <property type="component" value="Unassembled WGS sequence"/>
</dbReference>
<protein>
    <submittedName>
        <fullName evidence="9">Uncharacterized protein</fullName>
    </submittedName>
</protein>
<evidence type="ECO:0000256" key="5">
    <source>
        <dbReference type="ARBA" id="ARBA00022989"/>
    </source>
</evidence>
<evidence type="ECO:0000313" key="10">
    <source>
        <dbReference type="Proteomes" id="UP000032141"/>
    </source>
</evidence>
<dbReference type="OMA" id="HFECVED"/>
<keyword evidence="10" id="KW-1185">Reference proteome</keyword>
<dbReference type="STRING" id="109376.A0A0D2ZPL6"/>
<dbReference type="HOGENOM" id="CLU_1055030_0_0_1"/>
<evidence type="ECO:0000256" key="4">
    <source>
        <dbReference type="ARBA" id="ARBA00022692"/>
    </source>
</evidence>
<dbReference type="EnsemblPlants" id="Bo00452s030.1">
    <property type="protein sequence ID" value="Bo00452s030.1"/>
    <property type="gene ID" value="Bo00452s030"/>
</dbReference>
<organism evidence="9 10">
    <name type="scientific">Brassica oleracea var. oleracea</name>
    <dbReference type="NCBI Taxonomy" id="109376"/>
    <lineage>
        <taxon>Eukaryota</taxon>
        <taxon>Viridiplantae</taxon>
        <taxon>Streptophyta</taxon>
        <taxon>Embryophyta</taxon>
        <taxon>Tracheophyta</taxon>
        <taxon>Spermatophyta</taxon>
        <taxon>Magnoliopsida</taxon>
        <taxon>eudicotyledons</taxon>
        <taxon>Gunneridae</taxon>
        <taxon>Pentapetalae</taxon>
        <taxon>rosids</taxon>
        <taxon>malvids</taxon>
        <taxon>Brassicales</taxon>
        <taxon>Brassicaceae</taxon>
        <taxon>Brassiceae</taxon>
        <taxon>Brassica</taxon>
    </lineage>
</organism>